<evidence type="ECO:0000313" key="3">
    <source>
        <dbReference type="Proteomes" id="UP000267606"/>
    </source>
</evidence>
<name>A0A183I1R4_9BILA</name>
<dbReference type="EMBL" id="UZAJ01040329">
    <property type="protein sequence ID" value="VDP14363.1"/>
    <property type="molecule type" value="Genomic_DNA"/>
</dbReference>
<feature type="compositionally biased region" description="Polar residues" evidence="1">
    <location>
        <begin position="39"/>
        <end position="49"/>
    </location>
</feature>
<protein>
    <submittedName>
        <fullName evidence="2 4">Uncharacterized protein</fullName>
    </submittedName>
</protein>
<feature type="region of interest" description="Disordered" evidence="1">
    <location>
        <begin position="39"/>
        <end position="64"/>
    </location>
</feature>
<sequence length="118" mass="12589">MERKQEGVRGNMSIRSMDSRLEVLRNGQDITNKSLLYNSGSAQQPQLQLPTVDVDNDSNKSDSWVELASPSSRASMVSMNGGDNGSVVLVDSDGVVMGADNTTVVVGGGNNSPFSRLR</sequence>
<reference evidence="4" key="1">
    <citation type="submission" date="2016-06" db="UniProtKB">
        <authorList>
            <consortium name="WormBaseParasite"/>
        </authorList>
    </citation>
    <scope>IDENTIFICATION</scope>
</reference>
<dbReference type="Proteomes" id="UP000267606">
    <property type="component" value="Unassembled WGS sequence"/>
</dbReference>
<accession>A0A183I1R4</accession>
<keyword evidence="3" id="KW-1185">Reference proteome</keyword>
<organism evidence="4">
    <name type="scientific">Onchocerca flexuosa</name>
    <dbReference type="NCBI Taxonomy" id="387005"/>
    <lineage>
        <taxon>Eukaryota</taxon>
        <taxon>Metazoa</taxon>
        <taxon>Ecdysozoa</taxon>
        <taxon>Nematoda</taxon>
        <taxon>Chromadorea</taxon>
        <taxon>Rhabditida</taxon>
        <taxon>Spirurina</taxon>
        <taxon>Spiruromorpha</taxon>
        <taxon>Filarioidea</taxon>
        <taxon>Onchocercidae</taxon>
        <taxon>Onchocerca</taxon>
    </lineage>
</organism>
<evidence type="ECO:0000313" key="4">
    <source>
        <dbReference type="WBParaSite" id="OFLC_0001367701-mRNA-1"/>
    </source>
</evidence>
<proteinExistence type="predicted"/>
<dbReference type="WBParaSite" id="OFLC_0001367701-mRNA-1">
    <property type="protein sequence ID" value="OFLC_0001367701-mRNA-1"/>
    <property type="gene ID" value="OFLC_0001367701"/>
</dbReference>
<reference evidence="2 3" key="2">
    <citation type="submission" date="2018-11" db="EMBL/GenBank/DDBJ databases">
        <authorList>
            <consortium name="Pathogen Informatics"/>
        </authorList>
    </citation>
    <scope>NUCLEOTIDE SEQUENCE [LARGE SCALE GENOMIC DNA]</scope>
</reference>
<evidence type="ECO:0000313" key="2">
    <source>
        <dbReference type="EMBL" id="VDP14363.1"/>
    </source>
</evidence>
<evidence type="ECO:0000256" key="1">
    <source>
        <dbReference type="SAM" id="MobiDB-lite"/>
    </source>
</evidence>
<gene>
    <name evidence="2" type="ORF">OFLC_LOCUS13676</name>
</gene>
<dbReference type="AlphaFoldDB" id="A0A183I1R4"/>